<proteinExistence type="predicted"/>
<dbReference type="InterPro" id="IPR057874">
    <property type="entry name" value="Crypto_dsRNA_S"/>
</dbReference>
<evidence type="ECO:0000313" key="1">
    <source>
        <dbReference type="EMBL" id="RCK64498.1"/>
    </source>
</evidence>
<reference evidence="1 2" key="1">
    <citation type="submission" date="2018-06" db="EMBL/GenBank/DDBJ databases">
        <title>Whole genome sequencing of Candida tropicalis (genome annotated by CSBL at Korea University).</title>
        <authorList>
            <person name="Ahn J."/>
        </authorList>
    </citation>
    <scope>NUCLEOTIDE SEQUENCE [LARGE SCALE GENOMIC DNA]</scope>
    <source>
        <strain evidence="1 2">ATCC 20962</strain>
    </source>
</reference>
<organism evidence="1 2">
    <name type="scientific">Candida viswanathii</name>
    <dbReference type="NCBI Taxonomy" id="5486"/>
    <lineage>
        <taxon>Eukaryota</taxon>
        <taxon>Fungi</taxon>
        <taxon>Dikarya</taxon>
        <taxon>Ascomycota</taxon>
        <taxon>Saccharomycotina</taxon>
        <taxon>Pichiomycetes</taxon>
        <taxon>Debaryomycetaceae</taxon>
        <taxon>Candida/Lodderomyces clade</taxon>
        <taxon>Candida</taxon>
    </lineage>
</organism>
<name>A0A367YF70_9ASCO</name>
<dbReference type="EMBL" id="QLNQ01000022">
    <property type="protein sequence ID" value="RCK64498.1"/>
    <property type="molecule type" value="Genomic_DNA"/>
</dbReference>
<sequence length="313" mass="35845">MTPIPDHMLEPIRFVKLDYTEFDDICSIISTMCQSISTLLQVTDDEVISYLHTCLEAYVVINQQEVRNRAGRHDPAISFLPSIIHIFKLPKYFKSVIREMARPMYDHEGVLYLPDIPALDIDAFVDNTKLMIRSQIIQILGDELKIELFPVDMESIQPVQFAVYHENSNEILSFDNKIPAFRTRALNALKNIKFEQLPVQQFEDGMFEALLQDETVEVVSDIKDLDKFTNPSFGFYYRDKLGKVLINGVPMVRSLHGFYNKPKSIYSEVKFPTDDSSKYANSLYSRRTASGSGSSSLSSIFNSSPLHYSRVVQ</sequence>
<accession>A0A367YF70</accession>
<gene>
    <name evidence="1" type="primary">CAPSD_0</name>
    <name evidence="1" type="ORF">Cantr_00354</name>
</gene>
<evidence type="ECO:0000313" key="2">
    <source>
        <dbReference type="Proteomes" id="UP000253472"/>
    </source>
</evidence>
<dbReference type="Pfam" id="PF25640">
    <property type="entry name" value="Crypto_dsRNA_S"/>
    <property type="match status" value="1"/>
</dbReference>
<dbReference type="Proteomes" id="UP000253472">
    <property type="component" value="Unassembled WGS sequence"/>
</dbReference>
<dbReference type="OrthoDB" id="4009422at2759"/>
<dbReference type="AlphaFoldDB" id="A0A367YF70"/>
<keyword evidence="2" id="KW-1185">Reference proteome</keyword>
<comment type="caution">
    <text evidence="1">The sequence shown here is derived from an EMBL/GenBank/DDBJ whole genome shotgun (WGS) entry which is preliminary data.</text>
</comment>
<protein>
    <submittedName>
        <fullName evidence="1">Capsid protein</fullName>
    </submittedName>
</protein>